<name>A0A520MHW8_9GAMM</name>
<dbReference type="GO" id="GO:0015627">
    <property type="term" value="C:type II protein secretion system complex"/>
    <property type="evidence" value="ECO:0007669"/>
    <property type="project" value="InterPro"/>
</dbReference>
<keyword evidence="1" id="KW-1133">Transmembrane helix</keyword>
<evidence type="ECO:0000313" key="3">
    <source>
        <dbReference type="EMBL" id="RZO20803.1"/>
    </source>
</evidence>
<feature type="domain" description="GspL cytoplasmic actin-ATPase-like" evidence="2">
    <location>
        <begin position="19"/>
        <end position="214"/>
    </location>
</feature>
<evidence type="ECO:0000259" key="2">
    <source>
        <dbReference type="Pfam" id="PF05134"/>
    </source>
</evidence>
<evidence type="ECO:0000256" key="1">
    <source>
        <dbReference type="SAM" id="Phobius"/>
    </source>
</evidence>
<gene>
    <name evidence="3" type="ORF">EVB03_03580</name>
</gene>
<dbReference type="Gene3D" id="3.30.420.380">
    <property type="match status" value="1"/>
</dbReference>
<dbReference type="Pfam" id="PF05134">
    <property type="entry name" value="T2SSL"/>
    <property type="match status" value="1"/>
</dbReference>
<evidence type="ECO:0000313" key="4">
    <source>
        <dbReference type="Proteomes" id="UP000315889"/>
    </source>
</evidence>
<dbReference type="AlphaFoldDB" id="A0A520MHW8"/>
<keyword evidence="1" id="KW-0472">Membrane</keyword>
<dbReference type="GO" id="GO:0015628">
    <property type="term" value="P:protein secretion by the type II secretion system"/>
    <property type="evidence" value="ECO:0007669"/>
    <property type="project" value="InterPro"/>
</dbReference>
<dbReference type="CDD" id="cd24017">
    <property type="entry name" value="ASKHA_T2SSL_N"/>
    <property type="match status" value="1"/>
</dbReference>
<sequence length="376" mass="41842">MSVDHLFNLDQRFSDLTDPLKSVAGSNAEPLTLWVPSEAISLHSVDIPTAPQRKWAELLPWMLEDRVLQPVDEMHFVVAGRDDKKIQIMAVSRQDMLEWIRVAENAGVSAQAMAPDFMALPWEPGILSIGWRDGILLVRQSSNDGFAATPEVAWTLVDSILNDATVPPRLSISLPDEGMVPEYLRSGADINDSTVDWEFAHFPAVNLMKGDFKPKARETAWTFWWPTAAAAAVLLFILAGYFQIASKDLEKQVESREKVYVTSYSQLFSGPKPKPSKIKELVEAKIEQLFKQQQSLQSTPIAVLSALDSIMVACQCELKSINVDGEGLEMKVTNGSKLTKKSLNIPGYQTSLKQEQQDNSELFVLSIRPVVKGRSN</sequence>
<feature type="transmembrane region" description="Helical" evidence="1">
    <location>
        <begin position="223"/>
        <end position="242"/>
    </location>
</feature>
<dbReference type="InterPro" id="IPR043129">
    <property type="entry name" value="ATPase_NBD"/>
</dbReference>
<protein>
    <recommendedName>
        <fullName evidence="2">GspL cytoplasmic actin-ATPase-like domain-containing protein</fullName>
    </recommendedName>
</protein>
<comment type="caution">
    <text evidence="3">The sequence shown here is derived from an EMBL/GenBank/DDBJ whole genome shotgun (WGS) entry which is preliminary data.</text>
</comment>
<dbReference type="GO" id="GO:0009276">
    <property type="term" value="C:Gram-negative-bacterium-type cell wall"/>
    <property type="evidence" value="ECO:0007669"/>
    <property type="project" value="InterPro"/>
</dbReference>
<dbReference type="EMBL" id="SHBP01000003">
    <property type="protein sequence ID" value="RZO20803.1"/>
    <property type="molecule type" value="Genomic_DNA"/>
</dbReference>
<dbReference type="Proteomes" id="UP000315889">
    <property type="component" value="Unassembled WGS sequence"/>
</dbReference>
<keyword evidence="1" id="KW-0812">Transmembrane</keyword>
<accession>A0A520MHW8</accession>
<dbReference type="InterPro" id="IPR007812">
    <property type="entry name" value="T2SS_protein-GspL"/>
</dbReference>
<dbReference type="NCBIfam" id="TIGR01709">
    <property type="entry name" value="typeII_sec_gspL"/>
    <property type="match status" value="1"/>
</dbReference>
<reference evidence="3 4" key="1">
    <citation type="submission" date="2019-02" db="EMBL/GenBank/DDBJ databases">
        <title>Prokaryotic population dynamics and viral predation in marine succession experiment using metagenomics: the confinement effect.</title>
        <authorList>
            <person name="Haro-Moreno J.M."/>
            <person name="Rodriguez-Valera F."/>
            <person name="Lopez-Perez M."/>
        </authorList>
    </citation>
    <scope>NUCLEOTIDE SEQUENCE [LARGE SCALE GENOMIC DNA]</scope>
    <source>
        <strain evidence="3">MED-G170</strain>
    </source>
</reference>
<dbReference type="SUPFAM" id="SSF53067">
    <property type="entry name" value="Actin-like ATPase domain"/>
    <property type="match status" value="1"/>
</dbReference>
<dbReference type="InterPro" id="IPR024230">
    <property type="entry name" value="GspL_cyto_dom"/>
</dbReference>
<proteinExistence type="predicted"/>
<organism evidence="3 4">
    <name type="scientific">SAR92 clade bacterium</name>
    <dbReference type="NCBI Taxonomy" id="2315479"/>
    <lineage>
        <taxon>Bacteria</taxon>
        <taxon>Pseudomonadati</taxon>
        <taxon>Pseudomonadota</taxon>
        <taxon>Gammaproteobacteria</taxon>
        <taxon>Cellvibrionales</taxon>
        <taxon>Porticoccaceae</taxon>
        <taxon>SAR92 clade</taxon>
    </lineage>
</organism>